<dbReference type="EMBL" id="MKQR01000028">
    <property type="protein sequence ID" value="OLR90064.1"/>
    <property type="molecule type" value="Genomic_DNA"/>
</dbReference>
<dbReference type="AlphaFoldDB" id="A0A1Q9LDI1"/>
<gene>
    <name evidence="2" type="ORF">BJP25_03550</name>
</gene>
<evidence type="ECO:0000313" key="3">
    <source>
        <dbReference type="Proteomes" id="UP000186040"/>
    </source>
</evidence>
<dbReference type="STRING" id="1193682.BJP25_03550"/>
<feature type="compositionally biased region" description="Acidic residues" evidence="1">
    <location>
        <begin position="97"/>
        <end position="122"/>
    </location>
</feature>
<name>A0A1Q9LDI1_9PSEU</name>
<dbReference type="NCBIfam" id="NF033649">
    <property type="entry name" value="LipDrop_Rv1109c"/>
    <property type="match status" value="1"/>
</dbReference>
<accession>A0A1Q9LDI1</accession>
<reference evidence="2 3" key="1">
    <citation type="submission" date="2016-10" db="EMBL/GenBank/DDBJ databases">
        <title>The Draft Genome Sequence of Actinokineospora bangkokensis 44EHWT reveals the biosynthetic pathway of antifungal compounds Thailandins with unusual extender unit butylmalonyl-CoA.</title>
        <authorList>
            <person name="Greule A."/>
            <person name="Intra B."/>
            <person name="Flemming S."/>
            <person name="Rommel M.G."/>
            <person name="Panbangred W."/>
            <person name="Bechthold A."/>
        </authorList>
    </citation>
    <scope>NUCLEOTIDE SEQUENCE [LARGE SCALE GENOMIC DNA]</scope>
    <source>
        <strain evidence="2 3">44EHW</strain>
    </source>
</reference>
<evidence type="ECO:0000313" key="2">
    <source>
        <dbReference type="EMBL" id="OLR90064.1"/>
    </source>
</evidence>
<feature type="region of interest" description="Disordered" evidence="1">
    <location>
        <begin position="73"/>
        <end position="170"/>
    </location>
</feature>
<dbReference type="Proteomes" id="UP000186040">
    <property type="component" value="Unassembled WGS sequence"/>
</dbReference>
<evidence type="ECO:0000256" key="1">
    <source>
        <dbReference type="SAM" id="MobiDB-lite"/>
    </source>
</evidence>
<dbReference type="InterPro" id="IPR047728">
    <property type="entry name" value="LipDrop-assoc"/>
</dbReference>
<comment type="caution">
    <text evidence="2">The sequence shown here is derived from an EMBL/GenBank/DDBJ whole genome shotgun (WGS) entry which is preliminary data.</text>
</comment>
<keyword evidence="3" id="KW-1185">Reference proteome</keyword>
<dbReference type="RefSeq" id="WP_075978272.1">
    <property type="nucleotide sequence ID" value="NZ_MKQR01000028.1"/>
</dbReference>
<proteinExistence type="predicted"/>
<evidence type="ECO:0008006" key="4">
    <source>
        <dbReference type="Google" id="ProtNLM"/>
    </source>
</evidence>
<dbReference type="OrthoDB" id="3544242at2"/>
<protein>
    <recommendedName>
        <fullName evidence="4">Lipid droplet-associated protein</fullName>
    </recommendedName>
</protein>
<organism evidence="2 3">
    <name type="scientific">Actinokineospora bangkokensis</name>
    <dbReference type="NCBI Taxonomy" id="1193682"/>
    <lineage>
        <taxon>Bacteria</taxon>
        <taxon>Bacillati</taxon>
        <taxon>Actinomycetota</taxon>
        <taxon>Actinomycetes</taxon>
        <taxon>Pseudonocardiales</taxon>
        <taxon>Pseudonocardiaceae</taxon>
        <taxon>Actinokineospora</taxon>
    </lineage>
</organism>
<sequence length="249" mass="26731">MKPLPLPVRLAAGLAATAVERARDLPTVLAGLPVTIASQALQASMRVQQQVTELAIKGDAVLSALRPVEESPEWATFDEDADDYDLSRPAFDRVGDDDLDDDLEYEDEDDSADEDSADEDSATEGSTVEDTADPAEVEPALDADPVRDPEAAAELEPGSAEEDAAAEEAALVAEAEGADPWEQEQKAIAGAPAAVPNYDELSLPQLRARLRVFSIAELEELLAYERAGENRASFTGMLVRRIETVRAQQ</sequence>
<feature type="compositionally biased region" description="Acidic residues" evidence="1">
    <location>
        <begin position="130"/>
        <end position="141"/>
    </location>
</feature>
<feature type="compositionally biased region" description="Acidic residues" evidence="1">
    <location>
        <begin position="73"/>
        <end position="84"/>
    </location>
</feature>